<dbReference type="Pfam" id="PF12833">
    <property type="entry name" value="HTH_18"/>
    <property type="match status" value="1"/>
</dbReference>
<reference evidence="6" key="2">
    <citation type="journal article" date="2021" name="PeerJ">
        <title>Extensive microbial diversity within the chicken gut microbiome revealed by metagenomics and culture.</title>
        <authorList>
            <person name="Gilroy R."/>
            <person name="Ravi A."/>
            <person name="Getino M."/>
            <person name="Pursley I."/>
            <person name="Horton D.L."/>
            <person name="Alikhan N.F."/>
            <person name="Baker D."/>
            <person name="Gharbi K."/>
            <person name="Hall N."/>
            <person name="Watson M."/>
            <person name="Adriaenssens E.M."/>
            <person name="Foster-Nyarko E."/>
            <person name="Jarju S."/>
            <person name="Secka A."/>
            <person name="Antonio M."/>
            <person name="Oren A."/>
            <person name="Chaudhuri R.R."/>
            <person name="La Ragione R."/>
            <person name="Hildebrand F."/>
            <person name="Pallen M.J."/>
        </authorList>
    </citation>
    <scope>NUCLEOTIDE SEQUENCE</scope>
    <source>
        <strain evidence="6">B1-20833</strain>
    </source>
</reference>
<dbReference type="SUPFAM" id="SSF46689">
    <property type="entry name" value="Homeodomain-like"/>
    <property type="match status" value="1"/>
</dbReference>
<feature type="transmembrane region" description="Helical" evidence="4">
    <location>
        <begin position="94"/>
        <end position="112"/>
    </location>
</feature>
<keyword evidence="1" id="KW-0805">Transcription regulation</keyword>
<proteinExistence type="predicted"/>
<feature type="transmembrane region" description="Helical" evidence="4">
    <location>
        <begin position="118"/>
        <end position="140"/>
    </location>
</feature>
<feature type="transmembrane region" description="Helical" evidence="4">
    <location>
        <begin position="184"/>
        <end position="205"/>
    </location>
</feature>
<evidence type="ECO:0000256" key="4">
    <source>
        <dbReference type="SAM" id="Phobius"/>
    </source>
</evidence>
<gene>
    <name evidence="6" type="ORF">IAC06_00135</name>
</gene>
<evidence type="ECO:0000256" key="1">
    <source>
        <dbReference type="ARBA" id="ARBA00023015"/>
    </source>
</evidence>
<dbReference type="SMART" id="SM00342">
    <property type="entry name" value="HTH_ARAC"/>
    <property type="match status" value="1"/>
</dbReference>
<keyword evidence="4" id="KW-0472">Membrane</keyword>
<feature type="domain" description="HTH araC/xylS-type" evidence="5">
    <location>
        <begin position="247"/>
        <end position="353"/>
    </location>
</feature>
<keyword evidence="4" id="KW-1133">Transmembrane helix</keyword>
<dbReference type="AlphaFoldDB" id="A0A9D9EPI5"/>
<feature type="transmembrane region" description="Helical" evidence="4">
    <location>
        <begin position="42"/>
        <end position="61"/>
    </location>
</feature>
<sequence length="364" mass="41343">MKNLGMLEYFSCAIYALLIIYFLFLSIRVVRDGRRCRDERRNIIMAGIAAVNAIVLIIYDLSLSDSLSGRLVGAVGLALMPVFLSGLSDRMGKVSTVATAAVAFSVILSFLLRGRNGLWLLPMLSLLSASLVIAETVLFSRNDSPRVYTSSELQVVNIRTNVIYFLVFVLLLMTGAYIGDTDGFASDLSVCLCLAFLILLFNAMYGRMVNHRLFFFLKEYERKLIETADACTFSACEDMSVEDKGYHAIFERLKRLFEEEKPFLDPDINISDVSRSLFTNKAYLSRTINLYTGRNFRQYVNYHRIKYAVSIYHADSSLKVADLAERSGFRTVNSFNMAFRLYLNTTPGEWCRKYKHDSGYAEQK</sequence>
<dbReference type="InterPro" id="IPR009057">
    <property type="entry name" value="Homeodomain-like_sf"/>
</dbReference>
<organism evidence="6 7">
    <name type="scientific">Candidatus Cryptobacteroides intestinavium</name>
    <dbReference type="NCBI Taxonomy" id="2840766"/>
    <lineage>
        <taxon>Bacteria</taxon>
        <taxon>Pseudomonadati</taxon>
        <taxon>Bacteroidota</taxon>
        <taxon>Bacteroidia</taxon>
        <taxon>Bacteroidales</taxon>
        <taxon>Candidatus Cryptobacteroides</taxon>
    </lineage>
</organism>
<dbReference type="GO" id="GO:0003700">
    <property type="term" value="F:DNA-binding transcription factor activity"/>
    <property type="evidence" value="ECO:0007669"/>
    <property type="project" value="InterPro"/>
</dbReference>
<accession>A0A9D9EPI5</accession>
<evidence type="ECO:0000256" key="2">
    <source>
        <dbReference type="ARBA" id="ARBA00023125"/>
    </source>
</evidence>
<keyword evidence="2" id="KW-0238">DNA-binding</keyword>
<keyword evidence="3" id="KW-0804">Transcription</keyword>
<comment type="caution">
    <text evidence="6">The sequence shown here is derived from an EMBL/GenBank/DDBJ whole genome shotgun (WGS) entry which is preliminary data.</text>
</comment>
<dbReference type="EMBL" id="JADIMI010000003">
    <property type="protein sequence ID" value="MBO8451279.1"/>
    <property type="molecule type" value="Genomic_DNA"/>
</dbReference>
<dbReference type="InterPro" id="IPR018060">
    <property type="entry name" value="HTH_AraC"/>
</dbReference>
<dbReference type="PANTHER" id="PTHR43280:SF2">
    <property type="entry name" value="HTH-TYPE TRANSCRIPTIONAL REGULATOR EXSA"/>
    <property type="match status" value="1"/>
</dbReference>
<dbReference type="GO" id="GO:0043565">
    <property type="term" value="F:sequence-specific DNA binding"/>
    <property type="evidence" value="ECO:0007669"/>
    <property type="project" value="InterPro"/>
</dbReference>
<evidence type="ECO:0000256" key="3">
    <source>
        <dbReference type="ARBA" id="ARBA00023163"/>
    </source>
</evidence>
<keyword evidence="4" id="KW-0812">Transmembrane</keyword>
<name>A0A9D9EPI5_9BACT</name>
<dbReference type="Gene3D" id="1.10.10.60">
    <property type="entry name" value="Homeodomain-like"/>
    <property type="match status" value="2"/>
</dbReference>
<protein>
    <submittedName>
        <fullName evidence="6">Helix-turn-helix transcriptional regulator</fullName>
    </submittedName>
</protein>
<dbReference type="PROSITE" id="PS01124">
    <property type="entry name" value="HTH_ARAC_FAMILY_2"/>
    <property type="match status" value="1"/>
</dbReference>
<evidence type="ECO:0000313" key="7">
    <source>
        <dbReference type="Proteomes" id="UP000823661"/>
    </source>
</evidence>
<feature type="transmembrane region" description="Helical" evidence="4">
    <location>
        <begin position="161"/>
        <end position="178"/>
    </location>
</feature>
<feature type="transmembrane region" description="Helical" evidence="4">
    <location>
        <begin position="6"/>
        <end position="30"/>
    </location>
</feature>
<dbReference type="PANTHER" id="PTHR43280">
    <property type="entry name" value="ARAC-FAMILY TRANSCRIPTIONAL REGULATOR"/>
    <property type="match status" value="1"/>
</dbReference>
<evidence type="ECO:0000313" key="6">
    <source>
        <dbReference type="EMBL" id="MBO8451279.1"/>
    </source>
</evidence>
<feature type="transmembrane region" description="Helical" evidence="4">
    <location>
        <begin position="67"/>
        <end position="87"/>
    </location>
</feature>
<dbReference type="Proteomes" id="UP000823661">
    <property type="component" value="Unassembled WGS sequence"/>
</dbReference>
<reference evidence="6" key="1">
    <citation type="submission" date="2020-10" db="EMBL/GenBank/DDBJ databases">
        <authorList>
            <person name="Gilroy R."/>
        </authorList>
    </citation>
    <scope>NUCLEOTIDE SEQUENCE</scope>
    <source>
        <strain evidence="6">B1-20833</strain>
    </source>
</reference>
<evidence type="ECO:0000259" key="5">
    <source>
        <dbReference type="PROSITE" id="PS01124"/>
    </source>
</evidence>